<accession>A0A445M8X7</accession>
<dbReference type="EMBL" id="KV875453">
    <property type="protein sequence ID" value="RZR70687.1"/>
    <property type="molecule type" value="Genomic_DNA"/>
</dbReference>
<name>A0A445M8X7_ENSVE</name>
<dbReference type="Proteomes" id="UP000290560">
    <property type="component" value="Unassembled WGS sequence"/>
</dbReference>
<evidence type="ECO:0000313" key="2">
    <source>
        <dbReference type="EMBL" id="RZR70687.1"/>
    </source>
</evidence>
<gene>
    <name evidence="2" type="ORF">BHM03_00001070</name>
</gene>
<feature type="compositionally biased region" description="Basic and acidic residues" evidence="1">
    <location>
        <begin position="122"/>
        <end position="152"/>
    </location>
</feature>
<evidence type="ECO:0000256" key="1">
    <source>
        <dbReference type="SAM" id="MobiDB-lite"/>
    </source>
</evidence>
<dbReference type="AlphaFoldDB" id="A0A445M8X7"/>
<proteinExistence type="predicted"/>
<feature type="region of interest" description="Disordered" evidence="1">
    <location>
        <begin position="117"/>
        <end position="155"/>
    </location>
</feature>
<reference evidence="2" key="1">
    <citation type="journal article" date="2018" name="Data Brief">
        <title>Genome sequence data from 17 accessions of Ensete ventricosum, a staple food crop for millions in Ethiopia.</title>
        <authorList>
            <person name="Yemataw Z."/>
            <person name="Muzemil S."/>
            <person name="Ambachew D."/>
            <person name="Tripathi L."/>
            <person name="Tesfaye K."/>
            <person name="Chala A."/>
            <person name="Farbos A."/>
            <person name="O'Neill P."/>
            <person name="Moore K."/>
            <person name="Grant M."/>
            <person name="Studholme D.J."/>
        </authorList>
    </citation>
    <scope>NUCLEOTIDE SEQUENCE [LARGE SCALE GENOMIC DNA]</scope>
    <source>
        <tissue evidence="2">Leaf</tissue>
    </source>
</reference>
<protein>
    <submittedName>
        <fullName evidence="2">Uncharacterized protein</fullName>
    </submittedName>
</protein>
<sequence>MTPAANLAQQDSTWHNKIRLGIMKADLAQGSPTWTKTIVECGERQRLMQTRCSKALEPCKNVCQLSKGRQRHYRLRYGQPSTGKYKSHSWAQVKGEKNLLSTYSIQIRPRSRHWLDRRRGHIEHPTRRGLREGPRAGASRDAHQSDPADLSRARSPLFRLTRTTLRMRAGPSRADSPATAQYPTTLRIWEIEPEVSIQKSGRRGCPSSALFFGPFSFT</sequence>
<organism evidence="2">
    <name type="scientific">Ensete ventricosum</name>
    <name type="common">Abyssinian banana</name>
    <name type="synonym">Musa ensete</name>
    <dbReference type="NCBI Taxonomy" id="4639"/>
    <lineage>
        <taxon>Eukaryota</taxon>
        <taxon>Viridiplantae</taxon>
        <taxon>Streptophyta</taxon>
        <taxon>Embryophyta</taxon>
        <taxon>Tracheophyta</taxon>
        <taxon>Spermatophyta</taxon>
        <taxon>Magnoliopsida</taxon>
        <taxon>Liliopsida</taxon>
        <taxon>Zingiberales</taxon>
        <taxon>Musaceae</taxon>
        <taxon>Ensete</taxon>
    </lineage>
</organism>